<keyword evidence="5" id="KW-0349">Heme</keyword>
<feature type="transmembrane region" description="Helical" evidence="12">
    <location>
        <begin position="182"/>
        <end position="202"/>
    </location>
</feature>
<evidence type="ECO:0000256" key="1">
    <source>
        <dbReference type="ARBA" id="ARBA00004651"/>
    </source>
</evidence>
<evidence type="ECO:0000313" key="15">
    <source>
        <dbReference type="Proteomes" id="UP001499988"/>
    </source>
</evidence>
<dbReference type="InterPro" id="IPR051542">
    <property type="entry name" value="Hydrogenase_cytochrome"/>
</dbReference>
<evidence type="ECO:0000256" key="12">
    <source>
        <dbReference type="SAM" id="Phobius"/>
    </source>
</evidence>
<evidence type="ECO:0000256" key="8">
    <source>
        <dbReference type="ARBA" id="ARBA00022982"/>
    </source>
</evidence>
<evidence type="ECO:0000256" key="3">
    <source>
        <dbReference type="ARBA" id="ARBA00022448"/>
    </source>
</evidence>
<dbReference type="Pfam" id="PF01292">
    <property type="entry name" value="Ni_hydr_CYTB"/>
    <property type="match status" value="1"/>
</dbReference>
<keyword evidence="6 12" id="KW-0812">Transmembrane</keyword>
<dbReference type="PRINTS" id="PR00161">
    <property type="entry name" value="NIHGNASECYTB"/>
</dbReference>
<dbReference type="InterPro" id="IPR016174">
    <property type="entry name" value="Di-haem_cyt_TM"/>
</dbReference>
<keyword evidence="9 12" id="KW-1133">Transmembrane helix</keyword>
<gene>
    <name evidence="14" type="primary">cybH</name>
    <name evidence="14" type="ORF">GCM10023333_05730</name>
</gene>
<dbReference type="InterPro" id="IPR000516">
    <property type="entry name" value="Ni-dep_Hydgase_cyt-B"/>
</dbReference>
<dbReference type="PANTHER" id="PTHR30485">
    <property type="entry name" value="NI/FE-HYDROGENASE 1 B-TYPE CYTOCHROME SUBUNIT"/>
    <property type="match status" value="1"/>
</dbReference>
<evidence type="ECO:0000256" key="5">
    <source>
        <dbReference type="ARBA" id="ARBA00022617"/>
    </source>
</evidence>
<reference evidence="15" key="1">
    <citation type="journal article" date="2019" name="Int. J. Syst. Evol. Microbiol.">
        <title>The Global Catalogue of Microorganisms (GCM) 10K type strain sequencing project: providing services to taxonomists for standard genome sequencing and annotation.</title>
        <authorList>
            <consortium name="The Broad Institute Genomics Platform"/>
            <consortium name="The Broad Institute Genome Sequencing Center for Infectious Disease"/>
            <person name="Wu L."/>
            <person name="Ma J."/>
        </authorList>
    </citation>
    <scope>NUCLEOTIDE SEQUENCE [LARGE SCALE GENOMIC DNA]</scope>
    <source>
        <strain evidence="15">JCM 18401</strain>
    </source>
</reference>
<dbReference type="Proteomes" id="UP001499988">
    <property type="component" value="Unassembled WGS sequence"/>
</dbReference>
<protein>
    <submittedName>
        <fullName evidence="14">Ni/Fe-hydrogenase, b-type cytochrome subunit</fullName>
    </submittedName>
</protein>
<comment type="subcellular location">
    <subcellularLocation>
        <location evidence="1">Cell membrane</location>
        <topology evidence="1">Multi-pass membrane protein</topology>
    </subcellularLocation>
</comment>
<evidence type="ECO:0000256" key="6">
    <source>
        <dbReference type="ARBA" id="ARBA00022692"/>
    </source>
</evidence>
<feature type="transmembrane region" description="Helical" evidence="12">
    <location>
        <begin position="125"/>
        <end position="145"/>
    </location>
</feature>
<name>A0ABP9ECG2_9GAMM</name>
<evidence type="ECO:0000256" key="2">
    <source>
        <dbReference type="ARBA" id="ARBA00008622"/>
    </source>
</evidence>
<comment type="caution">
    <text evidence="14">The sequence shown here is derived from an EMBL/GenBank/DDBJ whole genome shotgun (WGS) entry which is preliminary data.</text>
</comment>
<feature type="domain" description="Cytochrome b561 bacterial/Ni-hydrogenase" evidence="13">
    <location>
        <begin position="13"/>
        <end position="212"/>
    </location>
</feature>
<keyword evidence="7" id="KW-0479">Metal-binding</keyword>
<evidence type="ECO:0000256" key="11">
    <source>
        <dbReference type="ARBA" id="ARBA00023136"/>
    </source>
</evidence>
<keyword evidence="10" id="KW-0408">Iron</keyword>
<dbReference type="PANTHER" id="PTHR30485:SF0">
    <property type="entry name" value="NI_FE-HYDROGENASE 1 B-TYPE CYTOCHROME SUBUNIT-RELATED"/>
    <property type="match status" value="1"/>
</dbReference>
<proteinExistence type="inferred from homology"/>
<evidence type="ECO:0000256" key="10">
    <source>
        <dbReference type="ARBA" id="ARBA00023004"/>
    </source>
</evidence>
<comment type="similarity">
    <text evidence="2">Belongs to the HupC/HyaC/HydC family.</text>
</comment>
<dbReference type="SUPFAM" id="SSF81342">
    <property type="entry name" value="Transmembrane di-heme cytochromes"/>
    <property type="match status" value="1"/>
</dbReference>
<keyword evidence="8" id="KW-0249">Electron transport</keyword>
<keyword evidence="15" id="KW-1185">Reference proteome</keyword>
<sequence>MSASKLYTRDKVFGPAVMWGHWLRAFSIFILIGTGFYIAWPFLMPYGGSDNLQQGWVRFAHLVAGFVLCAVTVYRAYLFCFSRNDVERRSIGDVISPNSWIINLKSYLFMGEKLHKKGIYGPLQFVAYLAVSLAAVFMCVTGLVLHANVYHDGLGGALYPLAEWFTALFGGLAPVREWHHIGTWVFIIFLPVHIYMAVFSAVRLGSSMDTIISGYDTHKADTEEK</sequence>
<accession>A0ABP9ECG2</accession>
<evidence type="ECO:0000256" key="9">
    <source>
        <dbReference type="ARBA" id="ARBA00022989"/>
    </source>
</evidence>
<dbReference type="NCBIfam" id="TIGR02125">
    <property type="entry name" value="CytB-hydogenase"/>
    <property type="match status" value="1"/>
</dbReference>
<evidence type="ECO:0000313" key="14">
    <source>
        <dbReference type="EMBL" id="GAA4875320.1"/>
    </source>
</evidence>
<dbReference type="Gene3D" id="1.20.950.20">
    <property type="entry name" value="Transmembrane di-heme cytochromes, Chain C"/>
    <property type="match status" value="1"/>
</dbReference>
<keyword evidence="3" id="KW-0813">Transport</keyword>
<feature type="transmembrane region" description="Helical" evidence="12">
    <location>
        <begin position="59"/>
        <end position="80"/>
    </location>
</feature>
<keyword evidence="11 12" id="KW-0472">Membrane</keyword>
<dbReference type="RefSeq" id="WP_345333217.1">
    <property type="nucleotide sequence ID" value="NZ_BAABJZ010000006.1"/>
</dbReference>
<feature type="transmembrane region" description="Helical" evidence="12">
    <location>
        <begin position="21"/>
        <end position="39"/>
    </location>
</feature>
<dbReference type="InterPro" id="IPR011577">
    <property type="entry name" value="Cyt_b561_bac/Ni-Hgenase"/>
</dbReference>
<dbReference type="EMBL" id="BAABJZ010000006">
    <property type="protein sequence ID" value="GAA4875320.1"/>
    <property type="molecule type" value="Genomic_DNA"/>
</dbReference>
<evidence type="ECO:0000259" key="13">
    <source>
        <dbReference type="Pfam" id="PF01292"/>
    </source>
</evidence>
<evidence type="ECO:0000256" key="7">
    <source>
        <dbReference type="ARBA" id="ARBA00022723"/>
    </source>
</evidence>
<evidence type="ECO:0000256" key="4">
    <source>
        <dbReference type="ARBA" id="ARBA00022475"/>
    </source>
</evidence>
<keyword evidence="4" id="KW-1003">Cell membrane</keyword>
<organism evidence="14 15">
    <name type="scientific">Ferrimonas pelagia</name>
    <dbReference type="NCBI Taxonomy" id="1177826"/>
    <lineage>
        <taxon>Bacteria</taxon>
        <taxon>Pseudomonadati</taxon>
        <taxon>Pseudomonadota</taxon>
        <taxon>Gammaproteobacteria</taxon>
        <taxon>Alteromonadales</taxon>
        <taxon>Ferrimonadaceae</taxon>
        <taxon>Ferrimonas</taxon>
    </lineage>
</organism>